<evidence type="ECO:0000313" key="7">
    <source>
        <dbReference type="Proteomes" id="UP000586095"/>
    </source>
</evidence>
<evidence type="ECO:0000256" key="4">
    <source>
        <dbReference type="SAM" id="MobiDB-lite"/>
    </source>
</evidence>
<dbReference type="PANTHER" id="PTHR11019:SF199">
    <property type="entry name" value="HTH-TYPE TRANSCRIPTIONAL REGULATOR NIMR"/>
    <property type="match status" value="1"/>
</dbReference>
<dbReference type="InterPro" id="IPR014710">
    <property type="entry name" value="RmlC-like_jellyroll"/>
</dbReference>
<organism evidence="6 7">
    <name type="scientific">Leucobacter aridicollis</name>
    <dbReference type="NCBI Taxonomy" id="283878"/>
    <lineage>
        <taxon>Bacteria</taxon>
        <taxon>Bacillati</taxon>
        <taxon>Actinomycetota</taxon>
        <taxon>Actinomycetes</taxon>
        <taxon>Micrococcales</taxon>
        <taxon>Microbacteriaceae</taxon>
        <taxon>Leucobacter</taxon>
    </lineage>
</organism>
<reference evidence="6 7" key="1">
    <citation type="submission" date="2020-07" db="EMBL/GenBank/DDBJ databases">
        <title>Sequencing the genomes of 1000 actinobacteria strains.</title>
        <authorList>
            <person name="Klenk H.-P."/>
        </authorList>
    </citation>
    <scope>NUCLEOTIDE SEQUENCE [LARGE SCALE GENOMIC DNA]</scope>
    <source>
        <strain evidence="6 7">DSM 17380</strain>
    </source>
</reference>
<accession>A0A852RBY7</accession>
<dbReference type="InterPro" id="IPR018060">
    <property type="entry name" value="HTH_AraC"/>
</dbReference>
<keyword evidence="3" id="KW-0804">Transcription</keyword>
<feature type="region of interest" description="Disordered" evidence="4">
    <location>
        <begin position="245"/>
        <end position="278"/>
    </location>
</feature>
<dbReference type="SMART" id="SM00342">
    <property type="entry name" value="HTH_ARAC"/>
    <property type="match status" value="2"/>
</dbReference>
<evidence type="ECO:0000313" key="6">
    <source>
        <dbReference type="EMBL" id="NYD26400.1"/>
    </source>
</evidence>
<feature type="domain" description="HTH araC/xylS-type" evidence="5">
    <location>
        <begin position="151"/>
        <end position="248"/>
    </location>
</feature>
<dbReference type="Pfam" id="PF12833">
    <property type="entry name" value="HTH_18"/>
    <property type="match status" value="2"/>
</dbReference>
<dbReference type="PROSITE" id="PS00041">
    <property type="entry name" value="HTH_ARAC_FAMILY_1"/>
    <property type="match status" value="1"/>
</dbReference>
<dbReference type="GO" id="GO:0003700">
    <property type="term" value="F:DNA-binding transcription factor activity"/>
    <property type="evidence" value="ECO:0007669"/>
    <property type="project" value="InterPro"/>
</dbReference>
<dbReference type="AlphaFoldDB" id="A0A852RBY7"/>
<proteinExistence type="predicted"/>
<protein>
    <submittedName>
        <fullName evidence="6">AraC-like DNA-binding protein/quercetin dioxygenase-like cupin family protein</fullName>
    </submittedName>
</protein>
<feature type="compositionally biased region" description="Pro residues" evidence="4">
    <location>
        <begin position="135"/>
        <end position="146"/>
    </location>
</feature>
<dbReference type="EMBL" id="JACCBD010000001">
    <property type="protein sequence ID" value="NYD26400.1"/>
    <property type="molecule type" value="Genomic_DNA"/>
</dbReference>
<sequence>MLLESNEFAAAVAEKVCNSREPSLIWAYAGQGRVSIGNHVYPLRQGDAIWVPAGLEYDIRSSPNSVLIPIFPAARRAHFALSTPTRTHFAAEWNDWLVYQFARSIGYLRGAAAAQGLAGVVVGSPGSTPGGTPMPAAPVPLPPRPNSPEASRVALRLMQDPADSASIDELASGVSVSVRTLQAQFSSETGFAISEWRAQVRIAAAATYIDLGHDIGWTAQQVGYATPAGFTKAFFRQTGVTPSAFAQRRGQRVRPSEPVSDLAPPGEAGETAASRRGVPPVVPASKTWDRVSDFHVLVWVYRGSARVEIAGELFNLRQGEAAWLPAGLSNSVSLPAGSILLPLGSQEVNYGADAPDVLVQRFSDDAGLFLMHTMVANYSRLRPTIHDPHAITRAFAQQSAVMGVSAGVRTSSNASRVQALAAELHRTPADRRNLSEWAGHFEIEPAQLASAVLSITGMEFSRWQSQIRMTMARRYLAEGMSVARVARTLGYAHASGFGQVFTRKHGLSPRDYQREGWQQTAEPLIVP</sequence>
<evidence type="ECO:0000256" key="3">
    <source>
        <dbReference type="ARBA" id="ARBA00023163"/>
    </source>
</evidence>
<keyword evidence="6" id="KW-0223">Dioxygenase</keyword>
<keyword evidence="1" id="KW-0805">Transcription regulation</keyword>
<name>A0A852RBY7_9MICO</name>
<evidence type="ECO:0000256" key="2">
    <source>
        <dbReference type="ARBA" id="ARBA00023125"/>
    </source>
</evidence>
<gene>
    <name evidence="6" type="ORF">BJ960_001203</name>
</gene>
<dbReference type="GO" id="GO:0043565">
    <property type="term" value="F:sequence-specific DNA binding"/>
    <property type="evidence" value="ECO:0007669"/>
    <property type="project" value="InterPro"/>
</dbReference>
<dbReference type="Gene3D" id="1.10.10.60">
    <property type="entry name" value="Homeodomain-like"/>
    <property type="match status" value="3"/>
</dbReference>
<keyword evidence="2 6" id="KW-0238">DNA-binding</keyword>
<dbReference type="SUPFAM" id="SSF51182">
    <property type="entry name" value="RmlC-like cupins"/>
    <property type="match status" value="1"/>
</dbReference>
<dbReference type="Gene3D" id="2.60.120.10">
    <property type="entry name" value="Jelly Rolls"/>
    <property type="match status" value="1"/>
</dbReference>
<dbReference type="PROSITE" id="PS01124">
    <property type="entry name" value="HTH_ARAC_FAMILY_2"/>
    <property type="match status" value="2"/>
</dbReference>
<keyword evidence="7" id="KW-1185">Reference proteome</keyword>
<keyword evidence="6" id="KW-0560">Oxidoreductase</keyword>
<feature type="region of interest" description="Disordered" evidence="4">
    <location>
        <begin position="128"/>
        <end position="149"/>
    </location>
</feature>
<dbReference type="InterPro" id="IPR018062">
    <property type="entry name" value="HTH_AraC-typ_CS"/>
</dbReference>
<dbReference type="InterPro" id="IPR011051">
    <property type="entry name" value="RmlC_Cupin_sf"/>
</dbReference>
<dbReference type="InterPro" id="IPR009057">
    <property type="entry name" value="Homeodomain-like_sf"/>
</dbReference>
<dbReference type="GO" id="GO:0051213">
    <property type="term" value="F:dioxygenase activity"/>
    <property type="evidence" value="ECO:0007669"/>
    <property type="project" value="UniProtKB-KW"/>
</dbReference>
<dbReference type="SUPFAM" id="SSF46689">
    <property type="entry name" value="Homeodomain-like"/>
    <property type="match status" value="2"/>
</dbReference>
<comment type="caution">
    <text evidence="6">The sequence shown here is derived from an EMBL/GenBank/DDBJ whole genome shotgun (WGS) entry which is preliminary data.</text>
</comment>
<dbReference type="PANTHER" id="PTHR11019">
    <property type="entry name" value="HTH-TYPE TRANSCRIPTIONAL REGULATOR NIMR"/>
    <property type="match status" value="1"/>
</dbReference>
<feature type="domain" description="HTH araC/xylS-type" evidence="5">
    <location>
        <begin position="418"/>
        <end position="515"/>
    </location>
</feature>
<dbReference type="Proteomes" id="UP000586095">
    <property type="component" value="Unassembled WGS sequence"/>
</dbReference>
<dbReference type="RefSeq" id="WP_185986618.1">
    <property type="nucleotide sequence ID" value="NZ_BAAALZ010000002.1"/>
</dbReference>
<evidence type="ECO:0000256" key="1">
    <source>
        <dbReference type="ARBA" id="ARBA00023015"/>
    </source>
</evidence>
<evidence type="ECO:0000259" key="5">
    <source>
        <dbReference type="PROSITE" id="PS01124"/>
    </source>
</evidence>